<dbReference type="EMBL" id="CP092877">
    <property type="protein sequence ID" value="UYV77767.1"/>
    <property type="molecule type" value="Genomic_DNA"/>
</dbReference>
<gene>
    <name evidence="10" type="ORF">LAZ67_15002207</name>
</gene>
<dbReference type="Gene3D" id="1.10.630.10">
    <property type="entry name" value="Cytochrome P450"/>
    <property type="match status" value="1"/>
</dbReference>
<evidence type="ECO:0000256" key="1">
    <source>
        <dbReference type="ARBA" id="ARBA00001971"/>
    </source>
</evidence>
<keyword evidence="4 9" id="KW-0349">Heme</keyword>
<evidence type="ECO:0000256" key="6">
    <source>
        <dbReference type="ARBA" id="ARBA00023004"/>
    </source>
</evidence>
<comment type="cofactor">
    <cofactor evidence="1">
        <name>heme</name>
        <dbReference type="ChEBI" id="CHEBI:30413"/>
    </cofactor>
</comment>
<evidence type="ECO:0000256" key="2">
    <source>
        <dbReference type="ARBA" id="ARBA00004586"/>
    </source>
</evidence>
<evidence type="ECO:0000256" key="9">
    <source>
        <dbReference type="RuleBase" id="RU000461"/>
    </source>
</evidence>
<dbReference type="PRINTS" id="PR00463">
    <property type="entry name" value="EP450I"/>
</dbReference>
<dbReference type="InterPro" id="IPR017972">
    <property type="entry name" value="Cyt_P450_CS"/>
</dbReference>
<keyword evidence="11" id="KW-1185">Reference proteome</keyword>
<proteinExistence type="inferred from homology"/>
<dbReference type="SUPFAM" id="SSF48264">
    <property type="entry name" value="Cytochrome P450"/>
    <property type="match status" value="1"/>
</dbReference>
<dbReference type="Pfam" id="PF00067">
    <property type="entry name" value="p450"/>
    <property type="match status" value="1"/>
</dbReference>
<dbReference type="InterPro" id="IPR002401">
    <property type="entry name" value="Cyt_P450_E_grp-I"/>
</dbReference>
<keyword evidence="9" id="KW-0560">Oxidoreductase</keyword>
<comment type="similarity">
    <text evidence="3 9">Belongs to the cytochrome P450 family.</text>
</comment>
<dbReference type="PANTHER" id="PTHR24291:SF189">
    <property type="entry name" value="CYTOCHROME P450 4C3-RELATED"/>
    <property type="match status" value="1"/>
</dbReference>
<keyword evidence="6 9" id="KW-0408">Iron</keyword>
<dbReference type="PRINTS" id="PR00385">
    <property type="entry name" value="P450"/>
</dbReference>
<dbReference type="InterPro" id="IPR050196">
    <property type="entry name" value="Cytochrome_P450_Monoox"/>
</dbReference>
<dbReference type="InterPro" id="IPR036396">
    <property type="entry name" value="Cyt_P450_sf"/>
</dbReference>
<evidence type="ECO:0000256" key="7">
    <source>
        <dbReference type="ARBA" id="ARBA00023033"/>
    </source>
</evidence>
<evidence type="ECO:0000256" key="5">
    <source>
        <dbReference type="ARBA" id="ARBA00022824"/>
    </source>
</evidence>
<evidence type="ECO:0000256" key="4">
    <source>
        <dbReference type="ARBA" id="ARBA00022617"/>
    </source>
</evidence>
<keyword evidence="8" id="KW-0472">Membrane</keyword>
<keyword evidence="9" id="KW-0479">Metal-binding</keyword>
<keyword evidence="7 9" id="KW-0503">Monooxygenase</keyword>
<sequence length="198" mass="22951">MSQGHDTTATATCWAMYLLGLHRDVQERVYLELEEVMEHSPLDTPIGPEHIRAMKYLDIVLKVLTYLTYTLNVRLAYDLLFDHVPDGTKIHKGTTCMLLTYMLHRDPKVFPNPEKFDPERFLPENCIGRHPMSFIPFSAGQRNCIGQKYAVMEVKVILGNILRHFELRSLDSRENLRLAGEIVLKTRTPIRIQFIPRS</sequence>
<comment type="subcellular location">
    <subcellularLocation>
        <location evidence="2">Endoplasmic reticulum membrane</location>
    </subcellularLocation>
</comment>
<evidence type="ECO:0000256" key="8">
    <source>
        <dbReference type="ARBA" id="ARBA00023136"/>
    </source>
</evidence>
<dbReference type="PANTHER" id="PTHR24291">
    <property type="entry name" value="CYTOCHROME P450 FAMILY 4"/>
    <property type="match status" value="1"/>
</dbReference>
<organism evidence="10 11">
    <name type="scientific">Cordylochernes scorpioides</name>
    <dbReference type="NCBI Taxonomy" id="51811"/>
    <lineage>
        <taxon>Eukaryota</taxon>
        <taxon>Metazoa</taxon>
        <taxon>Ecdysozoa</taxon>
        <taxon>Arthropoda</taxon>
        <taxon>Chelicerata</taxon>
        <taxon>Arachnida</taxon>
        <taxon>Pseudoscorpiones</taxon>
        <taxon>Cheliferoidea</taxon>
        <taxon>Chernetidae</taxon>
        <taxon>Cordylochernes</taxon>
    </lineage>
</organism>
<dbReference type="InterPro" id="IPR001128">
    <property type="entry name" value="Cyt_P450"/>
</dbReference>
<evidence type="ECO:0000256" key="3">
    <source>
        <dbReference type="ARBA" id="ARBA00010617"/>
    </source>
</evidence>
<reference evidence="10 11" key="1">
    <citation type="submission" date="2022-01" db="EMBL/GenBank/DDBJ databases">
        <title>A chromosomal length assembly of Cordylochernes scorpioides.</title>
        <authorList>
            <person name="Zeh D."/>
            <person name="Zeh J."/>
        </authorList>
    </citation>
    <scope>NUCLEOTIDE SEQUENCE [LARGE SCALE GENOMIC DNA]</scope>
    <source>
        <strain evidence="10">IN4F17</strain>
        <tissue evidence="10">Whole Body</tissue>
    </source>
</reference>
<evidence type="ECO:0000313" key="11">
    <source>
        <dbReference type="Proteomes" id="UP001235939"/>
    </source>
</evidence>
<evidence type="ECO:0000313" key="10">
    <source>
        <dbReference type="EMBL" id="UYV77767.1"/>
    </source>
</evidence>
<dbReference type="Proteomes" id="UP001235939">
    <property type="component" value="Chromosome 15"/>
</dbReference>
<protein>
    <submittedName>
        <fullName evidence="10">CYP4V2</fullName>
    </submittedName>
</protein>
<name>A0ABY6LBG7_9ARAC</name>
<accession>A0ABY6LBG7</accession>
<dbReference type="PROSITE" id="PS00086">
    <property type="entry name" value="CYTOCHROME_P450"/>
    <property type="match status" value="1"/>
</dbReference>
<keyword evidence="5" id="KW-0256">Endoplasmic reticulum</keyword>